<accession>A0A0F6W807</accession>
<evidence type="ECO:0000313" key="3">
    <source>
        <dbReference type="Proteomes" id="UP000034883"/>
    </source>
</evidence>
<organism evidence="2 3">
    <name type="scientific">Sandaracinus amylolyticus</name>
    <dbReference type="NCBI Taxonomy" id="927083"/>
    <lineage>
        <taxon>Bacteria</taxon>
        <taxon>Pseudomonadati</taxon>
        <taxon>Myxococcota</taxon>
        <taxon>Polyangia</taxon>
        <taxon>Polyangiales</taxon>
        <taxon>Sandaracinaceae</taxon>
        <taxon>Sandaracinus</taxon>
    </lineage>
</organism>
<protein>
    <recommendedName>
        <fullName evidence="1">Methyltransferase domain-containing protein</fullName>
    </recommendedName>
</protein>
<proteinExistence type="predicted"/>
<dbReference type="SUPFAM" id="SSF53335">
    <property type="entry name" value="S-adenosyl-L-methionine-dependent methyltransferases"/>
    <property type="match status" value="1"/>
</dbReference>
<dbReference type="Gene3D" id="3.40.50.150">
    <property type="entry name" value="Vaccinia Virus protein VP39"/>
    <property type="match status" value="1"/>
</dbReference>
<dbReference type="Pfam" id="PF13649">
    <property type="entry name" value="Methyltransf_25"/>
    <property type="match status" value="1"/>
</dbReference>
<dbReference type="InterPro" id="IPR041698">
    <property type="entry name" value="Methyltransf_25"/>
</dbReference>
<sequence length="334" mass="36843">MKKQVSRGLRTLGRFLTNAGERLSQEGAAAIATDARHVDTPRSENRAIDLVPITLDDVLALLVDPESRQPLARAGDALRVSGGAREYPIVAEVPWLMSKLGRPVVDGAPGASASHVARSARPARTLVLDVGTKTGKHLRGVLDEQSKVLRFDPSIPCAVVGIDLHQDRLLGARANGIFAVRADASRMPFHDGAFDIAVITELLEHVPRELAVHVLREARRVTRRSIFIQNPDFTAEEYLRTAGLKFAWMDWKVHPHHVTADGMRTILEEAGFSSFEVEQIRPVADSSHSEIVPIDAPTDTLVFDAAIHSKRSVMFDQPVFEKLRVVLDIERHAR</sequence>
<reference evidence="2 3" key="1">
    <citation type="submission" date="2015-03" db="EMBL/GenBank/DDBJ databases">
        <title>Genome assembly of Sandaracinus amylolyticus DSM 53668.</title>
        <authorList>
            <person name="Sharma G."/>
            <person name="Subramanian S."/>
        </authorList>
    </citation>
    <scope>NUCLEOTIDE SEQUENCE [LARGE SCALE GENOMIC DNA]</scope>
    <source>
        <strain evidence="2 3">DSM 53668</strain>
    </source>
</reference>
<feature type="domain" description="Methyltransferase" evidence="1">
    <location>
        <begin position="127"/>
        <end position="223"/>
    </location>
</feature>
<evidence type="ECO:0000313" key="2">
    <source>
        <dbReference type="EMBL" id="AKF09671.1"/>
    </source>
</evidence>
<name>A0A0F6W807_9BACT</name>
<keyword evidence="3" id="KW-1185">Reference proteome</keyword>
<dbReference type="PANTHER" id="PTHR43591">
    <property type="entry name" value="METHYLTRANSFERASE"/>
    <property type="match status" value="1"/>
</dbReference>
<dbReference type="Proteomes" id="UP000034883">
    <property type="component" value="Chromosome"/>
</dbReference>
<dbReference type="PANTHER" id="PTHR43591:SF110">
    <property type="entry name" value="RHODANESE DOMAIN-CONTAINING PROTEIN"/>
    <property type="match status" value="1"/>
</dbReference>
<dbReference type="KEGG" id="samy:DB32_006820"/>
<evidence type="ECO:0000259" key="1">
    <source>
        <dbReference type="Pfam" id="PF13649"/>
    </source>
</evidence>
<dbReference type="InterPro" id="IPR029063">
    <property type="entry name" value="SAM-dependent_MTases_sf"/>
</dbReference>
<gene>
    <name evidence="2" type="ORF">DB32_006820</name>
</gene>
<dbReference type="AlphaFoldDB" id="A0A0F6W807"/>
<dbReference type="EMBL" id="CP011125">
    <property type="protein sequence ID" value="AKF09671.1"/>
    <property type="molecule type" value="Genomic_DNA"/>
</dbReference>